<evidence type="ECO:0000256" key="8">
    <source>
        <dbReference type="PROSITE-ProRule" id="PRU00843"/>
    </source>
</evidence>
<dbReference type="PANTHER" id="PTHR11547">
    <property type="entry name" value="ARGININE OR CREATINE KINASE"/>
    <property type="match status" value="1"/>
</dbReference>
<evidence type="ECO:0000256" key="1">
    <source>
        <dbReference type="ARBA" id="ARBA00006798"/>
    </source>
</evidence>
<keyword evidence="4 8" id="KW-0547">Nucleotide-binding</keyword>
<feature type="domain" description="Phosphagen kinase N-terminal" evidence="9">
    <location>
        <begin position="1"/>
        <end position="46"/>
    </location>
</feature>
<dbReference type="Gene3D" id="3.30.590.10">
    <property type="entry name" value="Glutamine synthetase/guanido kinase, catalytic domain"/>
    <property type="match status" value="1"/>
</dbReference>
<name>A0A0A9YXS3_LYGHE</name>
<evidence type="ECO:0000313" key="12">
    <source>
        <dbReference type="EMBL" id="JAQ10848.1"/>
    </source>
</evidence>
<evidence type="ECO:0000256" key="5">
    <source>
        <dbReference type="ARBA" id="ARBA00022777"/>
    </source>
</evidence>
<dbReference type="InterPro" id="IPR014746">
    <property type="entry name" value="Gln_synth/guanido_kin_cat_dom"/>
</dbReference>
<dbReference type="SUPFAM" id="SSF48034">
    <property type="entry name" value="Guanido kinase N-terminal domain"/>
    <property type="match status" value="1"/>
</dbReference>
<comment type="caution">
    <text evidence="8">Lacks conserved residue(s) required for the propagation of feature annotation.</text>
</comment>
<dbReference type="Pfam" id="PF02807">
    <property type="entry name" value="ATP-gua_PtransN"/>
    <property type="match status" value="1"/>
</dbReference>
<dbReference type="PANTHER" id="PTHR11547:SF38">
    <property type="entry name" value="ARGININE KINASE 1-RELATED"/>
    <property type="match status" value="1"/>
</dbReference>
<evidence type="ECO:0000256" key="2">
    <source>
        <dbReference type="ARBA" id="ARBA00012230"/>
    </source>
</evidence>
<protein>
    <recommendedName>
        <fullName evidence="2">arginine kinase</fullName>
        <ecNumber evidence="2">2.7.3.3</ecNumber>
    </recommendedName>
</protein>
<feature type="binding site" evidence="8">
    <location>
        <begin position="77"/>
        <end position="81"/>
    </location>
    <ligand>
        <name>ATP</name>
        <dbReference type="ChEBI" id="CHEBI:30616"/>
    </ligand>
</feature>
<dbReference type="PROSITE" id="PS51510">
    <property type="entry name" value="PHOSPHAGEN_KINASE_C"/>
    <property type="match status" value="1"/>
</dbReference>
<dbReference type="GO" id="GO:0005615">
    <property type="term" value="C:extracellular space"/>
    <property type="evidence" value="ECO:0007669"/>
    <property type="project" value="TreeGrafter"/>
</dbReference>
<reference evidence="11" key="1">
    <citation type="journal article" date="2014" name="PLoS ONE">
        <title>Transcriptome-Based Identification of ABC Transporters in the Western Tarnished Plant Bug Lygus hesperus.</title>
        <authorList>
            <person name="Hull J.J."/>
            <person name="Chaney K."/>
            <person name="Geib S.M."/>
            <person name="Fabrick J.A."/>
            <person name="Brent C.S."/>
            <person name="Walsh D."/>
            <person name="Lavine L.C."/>
        </authorList>
    </citation>
    <scope>NUCLEOTIDE SEQUENCE</scope>
</reference>
<evidence type="ECO:0000259" key="10">
    <source>
        <dbReference type="PROSITE" id="PS51510"/>
    </source>
</evidence>
<keyword evidence="5 8" id="KW-0418">Kinase</keyword>
<dbReference type="EMBL" id="GDHC01007781">
    <property type="protein sequence ID" value="JAQ10848.1"/>
    <property type="molecule type" value="Transcribed_RNA"/>
</dbReference>
<proteinExistence type="inferred from homology"/>
<evidence type="ECO:0000259" key="9">
    <source>
        <dbReference type="PROSITE" id="PS51509"/>
    </source>
</evidence>
<dbReference type="GO" id="GO:0004054">
    <property type="term" value="F:arginine kinase activity"/>
    <property type="evidence" value="ECO:0007669"/>
    <property type="project" value="UniProtKB-EC"/>
</dbReference>
<gene>
    <name evidence="11" type="primary">KARG_1</name>
    <name evidence="12" type="synonym">KARG_3</name>
    <name evidence="11" type="ORF">CM83_4665</name>
    <name evidence="12" type="ORF">g.4555</name>
</gene>
<dbReference type="GO" id="GO:0046314">
    <property type="term" value="P:phosphocreatine biosynthetic process"/>
    <property type="evidence" value="ECO:0007669"/>
    <property type="project" value="InterPro"/>
</dbReference>
<dbReference type="AlphaFoldDB" id="A0A0A9YXS3"/>
<keyword evidence="6 8" id="KW-0067">ATP-binding</keyword>
<dbReference type="InterPro" id="IPR022414">
    <property type="entry name" value="ATP-guanido_PTrfase_cat"/>
</dbReference>
<dbReference type="GO" id="GO:0004111">
    <property type="term" value="F:creatine kinase activity"/>
    <property type="evidence" value="ECO:0007669"/>
    <property type="project" value="InterPro"/>
</dbReference>
<reference evidence="11" key="2">
    <citation type="submission" date="2014-07" db="EMBL/GenBank/DDBJ databases">
        <authorList>
            <person name="Hull J."/>
        </authorList>
    </citation>
    <scope>NUCLEOTIDE SEQUENCE</scope>
</reference>
<evidence type="ECO:0000256" key="4">
    <source>
        <dbReference type="ARBA" id="ARBA00022741"/>
    </source>
</evidence>
<evidence type="ECO:0000256" key="7">
    <source>
        <dbReference type="PROSITE-ProRule" id="PRU00842"/>
    </source>
</evidence>
<feature type="domain" description="Phosphagen kinase C-terminal" evidence="10">
    <location>
        <begin position="74"/>
        <end position="128"/>
    </location>
</feature>
<dbReference type="InterPro" id="IPR022413">
    <property type="entry name" value="ATP-guanido_PTrfase_N"/>
</dbReference>
<comment type="similarity">
    <text evidence="1 7">Belongs to the ATP:guanido phosphotransferase family.</text>
</comment>
<organism evidence="11">
    <name type="scientific">Lygus hesperus</name>
    <name type="common">Western plant bug</name>
    <dbReference type="NCBI Taxonomy" id="30085"/>
    <lineage>
        <taxon>Eukaryota</taxon>
        <taxon>Metazoa</taxon>
        <taxon>Ecdysozoa</taxon>
        <taxon>Arthropoda</taxon>
        <taxon>Hexapoda</taxon>
        <taxon>Insecta</taxon>
        <taxon>Pterygota</taxon>
        <taxon>Neoptera</taxon>
        <taxon>Paraneoptera</taxon>
        <taxon>Hemiptera</taxon>
        <taxon>Heteroptera</taxon>
        <taxon>Panheteroptera</taxon>
        <taxon>Cimicomorpha</taxon>
        <taxon>Miridae</taxon>
        <taxon>Mirini</taxon>
        <taxon>Lygus</taxon>
    </lineage>
</organism>
<dbReference type="InterPro" id="IPR000749">
    <property type="entry name" value="ATP-guanido_PTrfase"/>
</dbReference>
<dbReference type="EMBL" id="GBHO01007706">
    <property type="protein sequence ID" value="JAG35898.1"/>
    <property type="molecule type" value="Transcribed_RNA"/>
</dbReference>
<dbReference type="InterPro" id="IPR036802">
    <property type="entry name" value="ATP-guanido_PTrfase_N_sf"/>
</dbReference>
<dbReference type="EC" id="2.7.3.3" evidence="2"/>
<dbReference type="Gene3D" id="1.10.135.10">
    <property type="entry name" value="ATP:guanido phosphotransferase, N-terminal domain"/>
    <property type="match status" value="1"/>
</dbReference>
<keyword evidence="3 8" id="KW-0808">Transferase</keyword>
<evidence type="ECO:0000256" key="6">
    <source>
        <dbReference type="ARBA" id="ARBA00022840"/>
    </source>
</evidence>
<evidence type="ECO:0000313" key="11">
    <source>
        <dbReference type="EMBL" id="JAG35898.1"/>
    </source>
</evidence>
<dbReference type="GO" id="GO:0005524">
    <property type="term" value="F:ATP binding"/>
    <property type="evidence" value="ECO:0007669"/>
    <property type="project" value="UniProtKB-UniRule"/>
</dbReference>
<dbReference type="SUPFAM" id="SSF55931">
    <property type="entry name" value="Glutamine synthetase/guanido kinase"/>
    <property type="match status" value="1"/>
</dbReference>
<evidence type="ECO:0000256" key="3">
    <source>
        <dbReference type="ARBA" id="ARBA00022679"/>
    </source>
</evidence>
<reference evidence="12" key="3">
    <citation type="journal article" date="2016" name="Gigascience">
        <title>De novo construction of an expanded transcriptome assembly for the western tarnished plant bug, Lygus hesperus.</title>
        <authorList>
            <person name="Tassone E.E."/>
            <person name="Geib S.M."/>
            <person name="Hall B."/>
            <person name="Fabrick J.A."/>
            <person name="Brent C.S."/>
            <person name="Hull J.J."/>
        </authorList>
    </citation>
    <scope>NUCLEOTIDE SEQUENCE</scope>
</reference>
<dbReference type="FunFam" id="1.10.135.10:FF:000003">
    <property type="entry name" value="Three-domain arginine kinase"/>
    <property type="match status" value="1"/>
</dbReference>
<sequence length="128" mass="14355">MGATLYDVVQSGMIHLDSGCGVYAPDAEAYSIFAPLFNHIIEEYHDGFQPKDKQPTQKFGDTDQFIDLDPEGTYVLSTRVRCGRSLANYPFNPLLTAELYKQIETNVKENLSNFDGELKGTYYPLSGM</sequence>
<dbReference type="PROSITE" id="PS51509">
    <property type="entry name" value="PHOSPHAGEN_KINASE_N"/>
    <property type="match status" value="1"/>
</dbReference>
<accession>A0A0A9YXS3</accession>